<gene>
    <name evidence="4" type="ORF">SCRDD08_01312</name>
</gene>
<dbReference type="STRING" id="45634.SCRDD08_01312"/>
<proteinExistence type="predicted"/>
<dbReference type="InterPro" id="IPR052173">
    <property type="entry name" value="Beta-lactam_resp_regulator"/>
</dbReference>
<evidence type="ECO:0000256" key="2">
    <source>
        <dbReference type="SAM" id="Phobius"/>
    </source>
</evidence>
<evidence type="ECO:0000313" key="4">
    <source>
        <dbReference type="EMBL" id="KXT69453.1"/>
    </source>
</evidence>
<dbReference type="InterPro" id="IPR008756">
    <property type="entry name" value="Peptidase_M56"/>
</dbReference>
<feature type="transmembrane region" description="Helical" evidence="2">
    <location>
        <begin position="309"/>
        <end position="331"/>
    </location>
</feature>
<reference evidence="4 5" key="1">
    <citation type="submission" date="2016-01" db="EMBL/GenBank/DDBJ databases">
        <title>Highly variable Streptococcus oralis are common among viridans streptococci isolated from primates.</title>
        <authorList>
            <person name="Denapaite D."/>
            <person name="Rieger M."/>
            <person name="Koendgen S."/>
            <person name="Brueckner R."/>
            <person name="Ochigava I."/>
            <person name="Kappeler P."/>
            <person name="Maetz-Rensing K."/>
            <person name="Leendertz F."/>
            <person name="Hakenbeck R."/>
        </authorList>
    </citation>
    <scope>NUCLEOTIDE SEQUENCE [LARGE SCALE GENOMIC DNA]</scope>
    <source>
        <strain evidence="4 5">DD08</strain>
    </source>
</reference>
<dbReference type="CDD" id="cd07341">
    <property type="entry name" value="M56_BlaR1_MecR1_like"/>
    <property type="match status" value="1"/>
</dbReference>
<dbReference type="PATRIC" id="fig|45634.12.peg.1368"/>
<feature type="compositionally biased region" description="Low complexity" evidence="1">
    <location>
        <begin position="425"/>
        <end position="438"/>
    </location>
</feature>
<feature type="domain" description="Peptidase M56" evidence="3">
    <location>
        <begin position="8"/>
        <end position="298"/>
    </location>
</feature>
<dbReference type="PANTHER" id="PTHR34978">
    <property type="entry name" value="POSSIBLE SENSOR-TRANSDUCER PROTEIN BLAR"/>
    <property type="match status" value="1"/>
</dbReference>
<dbReference type="AlphaFoldDB" id="A0A139N0H5"/>
<feature type="transmembrane region" description="Helical" evidence="2">
    <location>
        <begin position="106"/>
        <end position="127"/>
    </location>
</feature>
<feature type="compositionally biased region" description="Acidic residues" evidence="1">
    <location>
        <begin position="492"/>
        <end position="503"/>
    </location>
</feature>
<protein>
    <submittedName>
        <fullName evidence="4">Regulatory protein BlaR1</fullName>
    </submittedName>
</protein>
<keyword evidence="2" id="KW-0472">Membrane</keyword>
<feature type="transmembrane region" description="Helical" evidence="2">
    <location>
        <begin position="6"/>
        <end position="27"/>
    </location>
</feature>
<feature type="compositionally biased region" description="Low complexity" evidence="1">
    <location>
        <begin position="457"/>
        <end position="471"/>
    </location>
</feature>
<sequence length="503" mass="56565">MKQFLLSFLLTSFSTSILVLFLSLLFVALKTKISVKVKYVIWFLILLSFLFPFRPQFGSGLIRLSTGATIQTAVRAGQTSGGQAVSQVAEKASQANLWEAFLGLPWFEIFFTIWLLGCAFNLGKYAYSYIRFKKMLQRWGTEVEDEETLFQLHLIKEKMGIKSKIRLLHYPMTQSPMLLGFRDVLIVLPELDYTEEELQLIFQHELTHYQHYDVLINLFAIFAKSLHWFNPVVRFACRETQEAGEMYCDYDVLSRKDTAYRTFYGETILTMIDRSKKTPIALTTCFYSDKFNLKRRIIGIMDSRLPKKFLSASFVVVVPLLLLLTSSVFALENPVAQDSKLVLESKKTEGLSPRQALETVLKELSLAEKDVKDVQILREKGNYKILFSHGQTAHEMLVNAKTGKVVQSKQNTIVERTVTVEKEVPPSSSSAATPADSGSGNGNAGQTGSVSSPPPATNTVTNSNTNTSTAPVQPPSQTSSSKSKDKDRDDDKDKDDDDDDDDD</sequence>
<keyword evidence="2" id="KW-1133">Transmembrane helix</keyword>
<feature type="transmembrane region" description="Helical" evidence="2">
    <location>
        <begin position="39"/>
        <end position="57"/>
    </location>
</feature>
<dbReference type="Proteomes" id="UP000070377">
    <property type="component" value="Unassembled WGS sequence"/>
</dbReference>
<dbReference type="Pfam" id="PF05569">
    <property type="entry name" value="Peptidase_M56"/>
    <property type="match status" value="1"/>
</dbReference>
<comment type="caution">
    <text evidence="4">The sequence shown here is derived from an EMBL/GenBank/DDBJ whole genome shotgun (WGS) entry which is preliminary data.</text>
</comment>
<organism evidence="4 5">
    <name type="scientific">Streptococcus cristatus</name>
    <dbReference type="NCBI Taxonomy" id="45634"/>
    <lineage>
        <taxon>Bacteria</taxon>
        <taxon>Bacillati</taxon>
        <taxon>Bacillota</taxon>
        <taxon>Bacilli</taxon>
        <taxon>Lactobacillales</taxon>
        <taxon>Streptococcaceae</taxon>
        <taxon>Streptococcus</taxon>
    </lineage>
</organism>
<keyword evidence="2" id="KW-0812">Transmembrane</keyword>
<feature type="region of interest" description="Disordered" evidence="1">
    <location>
        <begin position="417"/>
        <end position="503"/>
    </location>
</feature>
<evidence type="ECO:0000256" key="1">
    <source>
        <dbReference type="SAM" id="MobiDB-lite"/>
    </source>
</evidence>
<dbReference type="PANTHER" id="PTHR34978:SF3">
    <property type="entry name" value="SLR0241 PROTEIN"/>
    <property type="match status" value="1"/>
</dbReference>
<accession>A0A139N0H5</accession>
<dbReference type="RefSeq" id="WP_061422916.1">
    <property type="nucleotide sequence ID" value="NZ_KQ969062.1"/>
</dbReference>
<dbReference type="Gene3D" id="3.10.450.40">
    <property type="match status" value="1"/>
</dbReference>
<name>A0A139N0H5_STRCR</name>
<evidence type="ECO:0000259" key="3">
    <source>
        <dbReference type="Pfam" id="PF05569"/>
    </source>
</evidence>
<feature type="compositionally biased region" description="Basic and acidic residues" evidence="1">
    <location>
        <begin position="482"/>
        <end position="491"/>
    </location>
</feature>
<dbReference type="EMBL" id="LQRD01000049">
    <property type="protein sequence ID" value="KXT69453.1"/>
    <property type="molecule type" value="Genomic_DNA"/>
</dbReference>
<evidence type="ECO:0000313" key="5">
    <source>
        <dbReference type="Proteomes" id="UP000070377"/>
    </source>
</evidence>